<feature type="transmembrane region" description="Helical" evidence="1">
    <location>
        <begin position="58"/>
        <end position="75"/>
    </location>
</feature>
<reference evidence="2" key="2">
    <citation type="submission" date="2015-10" db="EMBL/GenBank/DDBJ databases">
        <authorList>
            <person name="Gilbert D.G."/>
        </authorList>
    </citation>
    <scope>NUCLEOTIDE SEQUENCE</scope>
    <source>
        <strain evidence="2">GO-13</strain>
    </source>
</reference>
<keyword evidence="1" id="KW-0812">Transmembrane</keyword>
<reference evidence="2 4" key="1">
    <citation type="journal article" date="2015" name="Int. J. Syst. Evol. Microbiol.">
        <title>Bacillus glycinifermentans sp. nov., isolated from fermented soybean paste.</title>
        <authorList>
            <person name="Kim S.J."/>
            <person name="Dunlap C.A."/>
            <person name="Kwon S.W."/>
            <person name="Rooney A.P."/>
        </authorList>
    </citation>
    <scope>NUCLEOTIDE SEQUENCE [LARGE SCALE GENOMIC DNA]</scope>
    <source>
        <strain evidence="2 4">GO-13</strain>
    </source>
</reference>
<dbReference type="Proteomes" id="UP000036168">
    <property type="component" value="Unassembled WGS sequence"/>
</dbReference>
<protein>
    <submittedName>
        <fullName evidence="2">Uncharacterized protein</fullName>
    </submittedName>
</protein>
<evidence type="ECO:0000256" key="1">
    <source>
        <dbReference type="SAM" id="Phobius"/>
    </source>
</evidence>
<comment type="caution">
    <text evidence="2">The sequence shown here is derived from an EMBL/GenBank/DDBJ whole genome shotgun (WGS) entry which is preliminary data.</text>
</comment>
<evidence type="ECO:0000313" key="2">
    <source>
        <dbReference type="EMBL" id="KRT92730.1"/>
    </source>
</evidence>
<keyword evidence="1" id="KW-0472">Membrane</keyword>
<dbReference type="RefSeq" id="WP_048356238.1">
    <property type="nucleotide sequence ID" value="NZ_CP023481.1"/>
</dbReference>
<dbReference type="OrthoDB" id="2912132at2"/>
<organism evidence="2 4">
    <name type="scientific">Bacillus glycinifermentans</name>
    <dbReference type="NCBI Taxonomy" id="1664069"/>
    <lineage>
        <taxon>Bacteria</taxon>
        <taxon>Bacillati</taxon>
        <taxon>Bacillota</taxon>
        <taxon>Bacilli</taxon>
        <taxon>Bacillales</taxon>
        <taxon>Bacillaceae</taxon>
        <taxon>Bacillus</taxon>
    </lineage>
</organism>
<dbReference type="AlphaFoldDB" id="A0A0T6BMK4"/>
<keyword evidence="5" id="KW-1185">Reference proteome</keyword>
<evidence type="ECO:0000313" key="4">
    <source>
        <dbReference type="Proteomes" id="UP000036168"/>
    </source>
</evidence>
<name>A0A0T6BMK4_9BACI</name>
<proteinExistence type="predicted"/>
<dbReference type="EMBL" id="JARRTL010000004">
    <property type="protein sequence ID" value="MEC0483396.1"/>
    <property type="molecule type" value="Genomic_DNA"/>
</dbReference>
<sequence>MFGLGIALLIWLATGFLAGVKMVFVDQIFERDLVREAQKELDLMKADVAEFFLENKKAFIAAMTLLGVVVVVVLLKENIKSWMKN</sequence>
<dbReference type="Proteomes" id="UP001341297">
    <property type="component" value="Unassembled WGS sequence"/>
</dbReference>
<reference evidence="3 5" key="3">
    <citation type="submission" date="2023-03" db="EMBL/GenBank/DDBJ databases">
        <title>Agriculturally important microbes genome sequencing.</title>
        <authorList>
            <person name="Dunlap C."/>
        </authorList>
    </citation>
    <scope>NUCLEOTIDE SEQUENCE [LARGE SCALE GENOMIC DNA]</scope>
    <source>
        <strain evidence="3 5">CBP-3203</strain>
    </source>
</reference>
<keyword evidence="1" id="KW-1133">Transmembrane helix</keyword>
<dbReference type="EMBL" id="LECW02000030">
    <property type="protein sequence ID" value="KRT92730.1"/>
    <property type="molecule type" value="Genomic_DNA"/>
</dbReference>
<gene>
    <name evidence="2" type="ORF">AB447_222385</name>
    <name evidence="3" type="ORF">P8828_00790</name>
</gene>
<accession>A0A0T6BMK4</accession>
<evidence type="ECO:0000313" key="3">
    <source>
        <dbReference type="EMBL" id="MEC0483396.1"/>
    </source>
</evidence>
<evidence type="ECO:0000313" key="5">
    <source>
        <dbReference type="Proteomes" id="UP001341297"/>
    </source>
</evidence>
<dbReference type="STRING" id="1664069.BGLY_2011"/>